<gene>
    <name evidence="2" type="ORF">HND93_33310</name>
</gene>
<dbReference type="SMART" id="SM00530">
    <property type="entry name" value="HTH_XRE"/>
    <property type="match status" value="1"/>
</dbReference>
<sequence>MPRLRPPDREEKLARRTALADKAAAGGLRLPQAVREMRRALGLTQAQFAARFGLTRQQVIDLELGRANPTQETLQRIARPFGFTLGFVPRSRAEEEPGPD</sequence>
<dbReference type="Proteomes" id="UP000584642">
    <property type="component" value="Unassembled WGS sequence"/>
</dbReference>
<dbReference type="CDD" id="cd00093">
    <property type="entry name" value="HTH_XRE"/>
    <property type="match status" value="1"/>
</dbReference>
<protein>
    <submittedName>
        <fullName evidence="2">Helix-turn-helix domain-containing protein</fullName>
    </submittedName>
</protein>
<dbReference type="SUPFAM" id="SSF47413">
    <property type="entry name" value="lambda repressor-like DNA-binding domains"/>
    <property type="match status" value="1"/>
</dbReference>
<proteinExistence type="predicted"/>
<dbReference type="Pfam" id="PF01381">
    <property type="entry name" value="HTH_3"/>
    <property type="match status" value="1"/>
</dbReference>
<dbReference type="RefSeq" id="WP_180286386.1">
    <property type="nucleotide sequence ID" value="NZ_JABFDB010000042.1"/>
</dbReference>
<keyword evidence="3" id="KW-1185">Reference proteome</keyword>
<reference evidence="2 3" key="1">
    <citation type="submission" date="2020-05" db="EMBL/GenBank/DDBJ databases">
        <title>Azospirillum oleiclasticum sp. nov, a nitrogen-fixing and heavy crude oil-emulsifying bacterium isolated from the crude oil of Yumen Oilfield.</title>
        <authorList>
            <person name="Wu D."/>
            <person name="Cai M."/>
            <person name="Zhang X."/>
        </authorList>
    </citation>
    <scope>NUCLEOTIDE SEQUENCE [LARGE SCALE GENOMIC DNA]</scope>
    <source>
        <strain evidence="2 3">ROY-1-1-2</strain>
    </source>
</reference>
<organism evidence="2 3">
    <name type="scientific">Azospirillum oleiclasticum</name>
    <dbReference type="NCBI Taxonomy" id="2735135"/>
    <lineage>
        <taxon>Bacteria</taxon>
        <taxon>Pseudomonadati</taxon>
        <taxon>Pseudomonadota</taxon>
        <taxon>Alphaproteobacteria</taxon>
        <taxon>Rhodospirillales</taxon>
        <taxon>Azospirillaceae</taxon>
        <taxon>Azospirillum</taxon>
    </lineage>
</organism>
<name>A0ABX2TMI5_9PROT</name>
<dbReference type="EMBL" id="JABFDB010000042">
    <property type="protein sequence ID" value="NYZ24608.1"/>
    <property type="molecule type" value="Genomic_DNA"/>
</dbReference>
<dbReference type="Gene3D" id="1.10.260.40">
    <property type="entry name" value="lambda repressor-like DNA-binding domains"/>
    <property type="match status" value="1"/>
</dbReference>
<feature type="domain" description="HTH cro/C1-type" evidence="1">
    <location>
        <begin position="34"/>
        <end position="88"/>
    </location>
</feature>
<dbReference type="InterPro" id="IPR001387">
    <property type="entry name" value="Cro/C1-type_HTH"/>
</dbReference>
<comment type="caution">
    <text evidence="2">The sequence shown here is derived from an EMBL/GenBank/DDBJ whole genome shotgun (WGS) entry which is preliminary data.</text>
</comment>
<dbReference type="PROSITE" id="PS50943">
    <property type="entry name" value="HTH_CROC1"/>
    <property type="match status" value="1"/>
</dbReference>
<evidence type="ECO:0000259" key="1">
    <source>
        <dbReference type="PROSITE" id="PS50943"/>
    </source>
</evidence>
<dbReference type="InterPro" id="IPR010982">
    <property type="entry name" value="Lambda_DNA-bd_dom_sf"/>
</dbReference>
<accession>A0ABX2TMI5</accession>
<evidence type="ECO:0000313" key="3">
    <source>
        <dbReference type="Proteomes" id="UP000584642"/>
    </source>
</evidence>
<evidence type="ECO:0000313" key="2">
    <source>
        <dbReference type="EMBL" id="NYZ24608.1"/>
    </source>
</evidence>